<dbReference type="EMBL" id="AODE01000007">
    <property type="protein sequence ID" value="EUJ32136.1"/>
    <property type="molecule type" value="Genomic_DNA"/>
</dbReference>
<evidence type="ECO:0000313" key="2">
    <source>
        <dbReference type="Proteomes" id="UP000019254"/>
    </source>
</evidence>
<evidence type="ECO:0000313" key="1">
    <source>
        <dbReference type="EMBL" id="EUJ32136.1"/>
    </source>
</evidence>
<proteinExistence type="predicted"/>
<keyword evidence="2" id="KW-1185">Reference proteome</keyword>
<dbReference type="Proteomes" id="UP000019254">
    <property type="component" value="Unassembled WGS sequence"/>
</dbReference>
<sequence>MFANRVYRLRIQLREPDPRKFRALQKNQGRIFPAAPNNFFSDLTGSLSISSDPASTARSSKFTQPPKKSRADFSCACSKFFSDLTGRFSFVVVLRKGIVFP</sequence>
<gene>
    <name evidence="1" type="ORF">PCORN_02998</name>
</gene>
<name>W7C8W7_9LIST</name>
<protein>
    <submittedName>
        <fullName evidence="1">Uncharacterized protein</fullName>
    </submittedName>
</protein>
<dbReference type="AlphaFoldDB" id="W7C8W7"/>
<comment type="caution">
    <text evidence="1">The sequence shown here is derived from an EMBL/GenBank/DDBJ whole genome shotgun (WGS) entry which is preliminary data.</text>
</comment>
<accession>W7C8W7</accession>
<organism evidence="1 2">
    <name type="scientific">Listeria cornellensis FSL F6-0969</name>
    <dbReference type="NCBI Taxonomy" id="1265820"/>
    <lineage>
        <taxon>Bacteria</taxon>
        <taxon>Bacillati</taxon>
        <taxon>Bacillota</taxon>
        <taxon>Bacilli</taxon>
        <taxon>Bacillales</taxon>
        <taxon>Listeriaceae</taxon>
        <taxon>Listeria</taxon>
    </lineage>
</organism>
<reference evidence="1 2" key="1">
    <citation type="journal article" date="2014" name="Int. J. Syst. Evol. Microbiol.">
        <title>Listeria floridensis sp. nov., Listeria aquatica sp. nov., Listeria cornellensis sp. nov., Listeria riparia sp. nov. and Listeria grandensis sp. nov., from agricultural and natural environments.</title>
        <authorList>
            <person name="den Bakker H.C."/>
            <person name="Warchocki S."/>
            <person name="Wright E.M."/>
            <person name="Allred A.F."/>
            <person name="Ahlstrom C."/>
            <person name="Manuel C.S."/>
            <person name="Stasiewicz M.J."/>
            <person name="Burrell A."/>
            <person name="Roof S."/>
            <person name="Strawn L."/>
            <person name="Fortes E.D."/>
            <person name="Nightingale K.K."/>
            <person name="Kephart D."/>
            <person name="Wiedmann M."/>
        </authorList>
    </citation>
    <scope>NUCLEOTIDE SEQUENCE [LARGE SCALE GENOMIC DNA]</scope>
    <source>
        <strain evidence="2">FSL F6-969</strain>
    </source>
</reference>